<dbReference type="EMBL" id="FOKQ01000020">
    <property type="protein sequence ID" value="SFC77916.1"/>
    <property type="molecule type" value="Genomic_DNA"/>
</dbReference>
<dbReference type="Proteomes" id="UP000182192">
    <property type="component" value="Unassembled WGS sequence"/>
</dbReference>
<dbReference type="Pfam" id="PF12760">
    <property type="entry name" value="Zn_ribbon_IS1595"/>
    <property type="match status" value="1"/>
</dbReference>
<accession>A0A1I1LYF0</accession>
<dbReference type="OrthoDB" id="9769409at2"/>
<dbReference type="AlphaFoldDB" id="A0A1I1LYF0"/>
<proteinExistence type="predicted"/>
<dbReference type="NCBIfam" id="NF033547">
    <property type="entry name" value="transpos_IS1595"/>
    <property type="match status" value="1"/>
</dbReference>
<dbReference type="InterPro" id="IPR024442">
    <property type="entry name" value="Transposase_Zn_ribbon"/>
</dbReference>
<dbReference type="RefSeq" id="WP_074962036.1">
    <property type="nucleotide sequence ID" value="NZ_FOKQ01000020.1"/>
</dbReference>
<evidence type="ECO:0000313" key="3">
    <source>
        <dbReference type="Proteomes" id="UP000182192"/>
    </source>
</evidence>
<feature type="domain" description="ISXO2-like transposase" evidence="1">
    <location>
        <begin position="133"/>
        <end position="273"/>
    </location>
</feature>
<sequence length="306" mass="35329">MSKRFPKTEITLDGIYSKFADDDFCKDFLLDIRFEKGFACPFCGGSENRRIRSRHLLRCKFCKADISATNGTFMHRTHLPLRLWIITSFLIMSNKCSVSAVTLMRSLVVTYKTAWYILHRIRKAMKCREERYLLDGIVEIDDTYLGAPTHGKKRGRGTEKVKLIVALSKSEAGHPMYLKMTDVPNLKGVTMGKFASKNIHEGSKIESDNARSYKKPLAQKYFHVFETYDPTSDQLNWMHKVISNFKAMIMGTYHGKEKIHTALYAAEYCYKFNRRKLGNSAYLRLLAALVQCSYLWCVKGITILFF</sequence>
<evidence type="ECO:0000313" key="2">
    <source>
        <dbReference type="EMBL" id="SFC77916.1"/>
    </source>
</evidence>
<protein>
    <submittedName>
        <fullName evidence="2">Transposase zinc-ribbon domain-containing protein</fullName>
    </submittedName>
</protein>
<reference evidence="2 3" key="1">
    <citation type="submission" date="2016-10" db="EMBL/GenBank/DDBJ databases">
        <authorList>
            <person name="de Groot N.N."/>
        </authorList>
    </citation>
    <scope>NUCLEOTIDE SEQUENCE [LARGE SCALE GENOMIC DNA]</scope>
    <source>
        <strain evidence="2 3">AR67</strain>
    </source>
</reference>
<dbReference type="SMART" id="SM01126">
    <property type="entry name" value="DDE_Tnp_IS1595"/>
    <property type="match status" value="1"/>
</dbReference>
<organism evidence="2 3">
    <name type="scientific">Ruminococcus albus</name>
    <dbReference type="NCBI Taxonomy" id="1264"/>
    <lineage>
        <taxon>Bacteria</taxon>
        <taxon>Bacillati</taxon>
        <taxon>Bacillota</taxon>
        <taxon>Clostridia</taxon>
        <taxon>Eubacteriales</taxon>
        <taxon>Oscillospiraceae</taxon>
        <taxon>Ruminococcus</taxon>
    </lineage>
</organism>
<dbReference type="InterPro" id="IPR024445">
    <property type="entry name" value="Tnp_ISXO2-like"/>
</dbReference>
<evidence type="ECO:0000259" key="1">
    <source>
        <dbReference type="SMART" id="SM01126"/>
    </source>
</evidence>
<name>A0A1I1LYF0_RUMAL</name>
<gene>
    <name evidence="2" type="ORF">SAMN02910406_02377</name>
</gene>
<dbReference type="Pfam" id="PF12762">
    <property type="entry name" value="DDE_Tnp_IS1595"/>
    <property type="match status" value="1"/>
</dbReference>